<sequence length="322" mass="36041">MESQRLPAALTDDLLREIFLRVASPADLARVAAACVSFCRLIAAPSFLRRYRSLHRPLLLGFIDTDGLHPIQAPHPNASAARAFARTVDFSFGYLPGDGGIIDVCGDRILVELIDEDKPSTLLWNLAVCYPMSRRCRLVPPIPNEVLASAQIHEHDIFNFETFLVPSGVLEETSFRVIRFFLVKTGLVPFVFSSGAGRWSVCTSTNWDTLGLDAPKAWIDMLSSHRYMHGCFYWKVDHKGKLLKLNMNTMRLSTHDLPRDHEEQRVAIVEAGDGKLAMFSKIDEGTSLDYYIFCLDGSKKGVAGLGLHPGLWLLQCSMEQWS</sequence>
<organism evidence="1 2">
    <name type="scientific">Eleusine coracana subsp. coracana</name>
    <dbReference type="NCBI Taxonomy" id="191504"/>
    <lineage>
        <taxon>Eukaryota</taxon>
        <taxon>Viridiplantae</taxon>
        <taxon>Streptophyta</taxon>
        <taxon>Embryophyta</taxon>
        <taxon>Tracheophyta</taxon>
        <taxon>Spermatophyta</taxon>
        <taxon>Magnoliopsida</taxon>
        <taxon>Liliopsida</taxon>
        <taxon>Poales</taxon>
        <taxon>Poaceae</taxon>
        <taxon>PACMAD clade</taxon>
        <taxon>Chloridoideae</taxon>
        <taxon>Cynodonteae</taxon>
        <taxon>Eleusininae</taxon>
        <taxon>Eleusine</taxon>
    </lineage>
</organism>
<name>A0AAV5DMB9_ELECO</name>
<reference evidence="1" key="2">
    <citation type="submission" date="2021-12" db="EMBL/GenBank/DDBJ databases">
        <title>Resequencing data analysis of finger millet.</title>
        <authorList>
            <person name="Hatakeyama M."/>
            <person name="Aluri S."/>
            <person name="Balachadran M.T."/>
            <person name="Sivarajan S.R."/>
            <person name="Poveda L."/>
            <person name="Shimizu-Inatsugi R."/>
            <person name="Schlapbach R."/>
            <person name="Sreeman S.M."/>
            <person name="Shimizu K.K."/>
        </authorList>
    </citation>
    <scope>NUCLEOTIDE SEQUENCE</scope>
</reference>
<accession>A0AAV5DMB9</accession>
<proteinExistence type="predicted"/>
<dbReference type="Proteomes" id="UP001054889">
    <property type="component" value="Unassembled WGS sequence"/>
</dbReference>
<gene>
    <name evidence="1" type="primary">ga29632</name>
    <name evidence="1" type="ORF">PR202_ga29632</name>
</gene>
<keyword evidence="2" id="KW-1185">Reference proteome</keyword>
<dbReference type="AlphaFoldDB" id="A0AAV5DMB9"/>
<dbReference type="SUPFAM" id="SSF81383">
    <property type="entry name" value="F-box domain"/>
    <property type="match status" value="1"/>
</dbReference>
<protein>
    <recommendedName>
        <fullName evidence="3">F-box domain-containing protein</fullName>
    </recommendedName>
</protein>
<evidence type="ECO:0000313" key="2">
    <source>
        <dbReference type="Proteomes" id="UP001054889"/>
    </source>
</evidence>
<dbReference type="EMBL" id="BQKI01000018">
    <property type="protein sequence ID" value="GJN11438.1"/>
    <property type="molecule type" value="Genomic_DNA"/>
</dbReference>
<dbReference type="PANTHER" id="PTHR31264:SF3">
    <property type="entry name" value="OS07G0554100 PROTEIN"/>
    <property type="match status" value="1"/>
</dbReference>
<comment type="caution">
    <text evidence="1">The sequence shown here is derived from an EMBL/GenBank/DDBJ whole genome shotgun (WGS) entry which is preliminary data.</text>
</comment>
<evidence type="ECO:0008006" key="3">
    <source>
        <dbReference type="Google" id="ProtNLM"/>
    </source>
</evidence>
<evidence type="ECO:0000313" key="1">
    <source>
        <dbReference type="EMBL" id="GJN11438.1"/>
    </source>
</evidence>
<reference evidence="1" key="1">
    <citation type="journal article" date="2018" name="DNA Res.">
        <title>Multiple hybrid de novo genome assembly of finger millet, an orphan allotetraploid crop.</title>
        <authorList>
            <person name="Hatakeyama M."/>
            <person name="Aluri S."/>
            <person name="Balachadran M.T."/>
            <person name="Sivarajan S.R."/>
            <person name="Patrignani A."/>
            <person name="Gruter S."/>
            <person name="Poveda L."/>
            <person name="Shimizu-Inatsugi R."/>
            <person name="Baeten J."/>
            <person name="Francoijs K.J."/>
            <person name="Nataraja K.N."/>
            <person name="Reddy Y.A.N."/>
            <person name="Phadnis S."/>
            <person name="Ravikumar R.L."/>
            <person name="Schlapbach R."/>
            <person name="Sreeman S.M."/>
            <person name="Shimizu K.K."/>
        </authorList>
    </citation>
    <scope>NUCLEOTIDE SEQUENCE</scope>
</reference>
<dbReference type="InterPro" id="IPR036047">
    <property type="entry name" value="F-box-like_dom_sf"/>
</dbReference>
<dbReference type="PANTHER" id="PTHR31264">
    <property type="entry name" value="OS07G0554500 PROTEIN-RELATED"/>
    <property type="match status" value="1"/>
</dbReference>